<protein>
    <submittedName>
        <fullName evidence="1">Uncharacterized protein</fullName>
    </submittedName>
</protein>
<name>A0A0F9R966_9ZZZZ</name>
<sequence>MSAAAKANKELPGFERPTIKAIDVQFAPYLVLRDQHIALTSKLKAAKTSWQDEVDAQRKDLEEDSNGDPVYVYRDGKRQFRLAIEHGDEKVTCSEIKSKSDDDDGAIG</sequence>
<dbReference type="EMBL" id="LAZR01001360">
    <property type="protein sequence ID" value="KKN45902.1"/>
    <property type="molecule type" value="Genomic_DNA"/>
</dbReference>
<dbReference type="AlphaFoldDB" id="A0A0F9R966"/>
<comment type="caution">
    <text evidence="1">The sequence shown here is derived from an EMBL/GenBank/DDBJ whole genome shotgun (WGS) entry which is preliminary data.</text>
</comment>
<evidence type="ECO:0000313" key="1">
    <source>
        <dbReference type="EMBL" id="KKN45902.1"/>
    </source>
</evidence>
<proteinExistence type="predicted"/>
<organism evidence="1">
    <name type="scientific">marine sediment metagenome</name>
    <dbReference type="NCBI Taxonomy" id="412755"/>
    <lineage>
        <taxon>unclassified sequences</taxon>
        <taxon>metagenomes</taxon>
        <taxon>ecological metagenomes</taxon>
    </lineage>
</organism>
<reference evidence="1" key="1">
    <citation type="journal article" date="2015" name="Nature">
        <title>Complex archaea that bridge the gap between prokaryotes and eukaryotes.</title>
        <authorList>
            <person name="Spang A."/>
            <person name="Saw J.H."/>
            <person name="Jorgensen S.L."/>
            <person name="Zaremba-Niedzwiedzka K."/>
            <person name="Martijn J."/>
            <person name="Lind A.E."/>
            <person name="van Eijk R."/>
            <person name="Schleper C."/>
            <person name="Guy L."/>
            <person name="Ettema T.J."/>
        </authorList>
    </citation>
    <scope>NUCLEOTIDE SEQUENCE</scope>
</reference>
<gene>
    <name evidence="1" type="ORF">LCGC14_0678490</name>
</gene>
<accession>A0A0F9R966</accession>